<dbReference type="Pfam" id="PF08241">
    <property type="entry name" value="Methyltransf_11"/>
    <property type="match status" value="1"/>
</dbReference>
<dbReference type="GO" id="GO:0008757">
    <property type="term" value="F:S-adenosylmethionine-dependent methyltransferase activity"/>
    <property type="evidence" value="ECO:0007669"/>
    <property type="project" value="InterPro"/>
</dbReference>
<dbReference type="PANTHER" id="PTHR43591">
    <property type="entry name" value="METHYLTRANSFERASE"/>
    <property type="match status" value="1"/>
</dbReference>
<dbReference type="InterPro" id="IPR013216">
    <property type="entry name" value="Methyltransf_11"/>
</dbReference>
<keyword evidence="3" id="KW-0489">Methyltransferase</keyword>
<dbReference type="Gene3D" id="3.40.50.150">
    <property type="entry name" value="Vaccinia Virus protein VP39"/>
    <property type="match status" value="1"/>
</dbReference>
<dbReference type="OrthoDB" id="57427at2157"/>
<evidence type="ECO:0000313" key="3">
    <source>
        <dbReference type="EMBL" id="SNZ12794.1"/>
    </source>
</evidence>
<name>A0A285NTH1_NATPI</name>
<evidence type="ECO:0000259" key="2">
    <source>
        <dbReference type="Pfam" id="PF08241"/>
    </source>
</evidence>
<dbReference type="CDD" id="cd02440">
    <property type="entry name" value="AdoMet_MTases"/>
    <property type="match status" value="1"/>
</dbReference>
<dbReference type="EMBL" id="OBEJ01000002">
    <property type="protein sequence ID" value="SNZ12794.1"/>
    <property type="molecule type" value="Genomic_DNA"/>
</dbReference>
<dbReference type="AlphaFoldDB" id="A0A285NTH1"/>
<accession>A0A285NTH1</accession>
<organism evidence="3 4">
    <name type="scientific">Natronoarchaeum philippinense</name>
    <dbReference type="NCBI Taxonomy" id="558529"/>
    <lineage>
        <taxon>Archaea</taxon>
        <taxon>Methanobacteriati</taxon>
        <taxon>Methanobacteriota</taxon>
        <taxon>Stenosarchaea group</taxon>
        <taxon>Halobacteria</taxon>
        <taxon>Halobacteriales</taxon>
        <taxon>Natronoarchaeaceae</taxon>
    </lineage>
</organism>
<dbReference type="Proteomes" id="UP000219453">
    <property type="component" value="Unassembled WGS sequence"/>
</dbReference>
<dbReference type="InterPro" id="IPR029063">
    <property type="entry name" value="SAM-dependent_MTases_sf"/>
</dbReference>
<proteinExistence type="predicted"/>
<dbReference type="SUPFAM" id="SSF53335">
    <property type="entry name" value="S-adenosyl-L-methionine-dependent methyltransferases"/>
    <property type="match status" value="1"/>
</dbReference>
<reference evidence="3 4" key="1">
    <citation type="submission" date="2017-09" db="EMBL/GenBank/DDBJ databases">
        <authorList>
            <person name="Ehlers B."/>
            <person name="Leendertz F.H."/>
        </authorList>
    </citation>
    <scope>NUCLEOTIDE SEQUENCE [LARGE SCALE GENOMIC DNA]</scope>
    <source>
        <strain evidence="3 4">DSM 27208</strain>
    </source>
</reference>
<sequence>MAGIDGENRELWDAWSDEHQAMWNAETNDGGLPPVYSPLPDSESLDDWQAERLPAFEELDFVELGCGGGQGTVGAADEGVGTAVGVDFSTQQLRHATRLRDLYGVDAEFVAGDVSDLPLADDAFDLAYSGFVYFMVEDLDAALGEAQRVLRENGVLSFEVPHPFHELFDPDTLEFERSYHSTGPRRDKNDEVLHEDIVVFDRTIGELHTALVDAGFTVKQLWEWPQSDDPGDYDDEGAKSTSPELKANVPRTLGFRAVVD</sequence>
<feature type="domain" description="Methyltransferase type 11" evidence="2">
    <location>
        <begin position="63"/>
        <end position="157"/>
    </location>
</feature>
<gene>
    <name evidence="3" type="ORF">SAMN06269185_1928</name>
</gene>
<protein>
    <submittedName>
        <fullName evidence="3">Methyltransferase domain-containing protein</fullName>
    </submittedName>
</protein>
<keyword evidence="3" id="KW-0808">Transferase</keyword>
<evidence type="ECO:0000256" key="1">
    <source>
        <dbReference type="SAM" id="MobiDB-lite"/>
    </source>
</evidence>
<dbReference type="GO" id="GO:0032259">
    <property type="term" value="P:methylation"/>
    <property type="evidence" value="ECO:0007669"/>
    <property type="project" value="UniProtKB-KW"/>
</dbReference>
<keyword evidence="4" id="KW-1185">Reference proteome</keyword>
<feature type="region of interest" description="Disordered" evidence="1">
    <location>
        <begin position="227"/>
        <end position="246"/>
    </location>
</feature>
<dbReference type="RefSeq" id="WP_097008848.1">
    <property type="nucleotide sequence ID" value="NZ_OBEJ01000002.1"/>
</dbReference>
<evidence type="ECO:0000313" key="4">
    <source>
        <dbReference type="Proteomes" id="UP000219453"/>
    </source>
</evidence>